<accession>A0A4P7XLW0</accession>
<reference evidence="1 2" key="1">
    <citation type="submission" date="2018-07" db="EMBL/GenBank/DDBJ databases">
        <title>Marsedoiliclastica nanhaica gen. nov. sp. nov., a novel marine hydrocarbonoclastic bacterium isolated from an in-situ enriched hydrocarbon-degrading consortium in deep-sea sediment.</title>
        <authorList>
            <person name="Dong C."/>
            <person name="Ma T."/>
            <person name="Liu R."/>
            <person name="Shao Z."/>
        </authorList>
    </citation>
    <scope>NUCLEOTIDE SEQUENCE [LARGE SCALE GENOMIC DNA]</scope>
    <source>
        <strain evidence="2">soil36-7</strain>
    </source>
</reference>
<protein>
    <submittedName>
        <fullName evidence="1">Uncharacterized protein</fullName>
    </submittedName>
</protein>
<keyword evidence="2" id="KW-1185">Reference proteome</keyword>
<evidence type="ECO:0000313" key="2">
    <source>
        <dbReference type="Proteomes" id="UP000298049"/>
    </source>
</evidence>
<organism evidence="1 2">
    <name type="scientific">Hydrocarboniclastica marina</name>
    <dbReference type="NCBI Taxonomy" id="2259620"/>
    <lineage>
        <taxon>Bacteria</taxon>
        <taxon>Pseudomonadati</taxon>
        <taxon>Pseudomonadota</taxon>
        <taxon>Gammaproteobacteria</taxon>
        <taxon>Alteromonadales</taxon>
        <taxon>Alteromonadaceae</taxon>
        <taxon>Hydrocarboniclastica</taxon>
    </lineage>
</organism>
<dbReference type="RefSeq" id="WP_136550124.1">
    <property type="nucleotide sequence ID" value="NZ_CP031093.1"/>
</dbReference>
<gene>
    <name evidence="1" type="ORF">soil367_16585</name>
</gene>
<dbReference type="Proteomes" id="UP000298049">
    <property type="component" value="Chromosome"/>
</dbReference>
<dbReference type="EMBL" id="CP031093">
    <property type="protein sequence ID" value="QCF27412.1"/>
    <property type="molecule type" value="Genomic_DNA"/>
</dbReference>
<evidence type="ECO:0000313" key="1">
    <source>
        <dbReference type="EMBL" id="QCF27412.1"/>
    </source>
</evidence>
<dbReference type="AlphaFoldDB" id="A0A4P7XLW0"/>
<name>A0A4P7XLW0_9ALTE</name>
<proteinExistence type="predicted"/>
<dbReference type="KEGG" id="hmi:soil367_16585"/>
<sequence>MSRFAMFKGATTRMESCVVISVYPTIDPMWPLIWRLILRAGDQDLVVFLAEGTLISRTLPGLYQELFGVLTCAPFAGRLYCTLDEFVLMPDVN</sequence>